<evidence type="ECO:0000259" key="1">
    <source>
        <dbReference type="Pfam" id="PF13358"/>
    </source>
</evidence>
<evidence type="ECO:0000313" key="2">
    <source>
        <dbReference type="EMBL" id="SOZ74356.1"/>
    </source>
</evidence>
<dbReference type="InterPro" id="IPR038717">
    <property type="entry name" value="Tc1-like_DDE_dom"/>
</dbReference>
<dbReference type="Proteomes" id="UP000256952">
    <property type="component" value="Plasmid CBM2613_p"/>
</dbReference>
<protein>
    <recommendedName>
        <fullName evidence="1">Tc1-like transposase DDE domain-containing protein</fullName>
    </recommendedName>
</protein>
<organism evidence="2 4">
    <name type="scientific">Cupriavidus taiwanensis</name>
    <dbReference type="NCBI Taxonomy" id="164546"/>
    <lineage>
        <taxon>Bacteria</taxon>
        <taxon>Pseudomonadati</taxon>
        <taxon>Pseudomonadota</taxon>
        <taxon>Betaproteobacteria</taxon>
        <taxon>Burkholderiales</taxon>
        <taxon>Burkholderiaceae</taxon>
        <taxon>Cupriavidus</taxon>
    </lineage>
</organism>
<name>A0A375EBD2_9BURK</name>
<keyword evidence="2" id="KW-0614">Plasmid</keyword>
<dbReference type="Pfam" id="PF13358">
    <property type="entry name" value="DDE_3"/>
    <property type="match status" value="1"/>
</dbReference>
<dbReference type="AlphaFoldDB" id="A0A375EBD2"/>
<evidence type="ECO:0000313" key="3">
    <source>
        <dbReference type="EMBL" id="SPD48824.1"/>
    </source>
</evidence>
<geneLocation type="plasmid" evidence="2">
    <name>CBM2613_p</name>
</geneLocation>
<feature type="domain" description="Tc1-like transposase DDE" evidence="1">
    <location>
        <begin position="8"/>
        <end position="74"/>
    </location>
</feature>
<dbReference type="EMBL" id="LT976981">
    <property type="protein sequence ID" value="SOZ74356.1"/>
    <property type="molecule type" value="Genomic_DNA"/>
</dbReference>
<sequence>MPVIGKTAPCHTSDQFVAFLSDVVASQRPKQEFHLICDIITSYKTDIVGTFLNKHRDIRLHYTPTYSSWLNQVEVQRSIATNSSGSVSMTRRTRINRCNSGLSRLTTPAYTCQAADRKKIYQ</sequence>
<reference evidence="2" key="1">
    <citation type="submission" date="2018-01" db="EMBL/GenBank/DDBJ databases">
        <authorList>
            <person name="Clerissi C."/>
        </authorList>
    </citation>
    <scope>NUCLEOTIDE SEQUENCE</scope>
    <source>
        <strain evidence="2">Cupriavidus taiwanensis STM 8556</strain>
        <plasmid evidence="2">CBM2613_p</plasmid>
    </source>
</reference>
<dbReference type="EMBL" id="LT984809">
    <property type="protein sequence ID" value="SPD48824.1"/>
    <property type="molecule type" value="Genomic_DNA"/>
</dbReference>
<reference evidence="3 4" key="2">
    <citation type="submission" date="2018-01" db="EMBL/GenBank/DDBJ databases">
        <authorList>
            <person name="Gaut B.S."/>
            <person name="Morton B.R."/>
            <person name="Clegg M.T."/>
            <person name="Duvall M.R."/>
        </authorList>
    </citation>
    <scope>NUCLEOTIDE SEQUENCE [LARGE SCALE GENOMIC DNA]</scope>
    <source>
        <strain evidence="3">Cupriavidus taiwanensis STM 8555</strain>
        <plasmid evidence="3">I</plasmid>
        <plasmid evidence="4">Plasmid cbm2613_p</plasmid>
    </source>
</reference>
<gene>
    <name evidence="3" type="ORF">CBM2612_P0169</name>
    <name evidence="2" type="ORF">CBM2613_P10005</name>
</gene>
<proteinExistence type="predicted"/>
<evidence type="ECO:0000313" key="4">
    <source>
        <dbReference type="Proteomes" id="UP000256952"/>
    </source>
</evidence>
<geneLocation type="plasmid" evidence="3">
    <name>I</name>
</geneLocation>
<accession>A0A375EBD2</accession>
<geneLocation type="plasmid" evidence="4">
    <name>cbm2613_p</name>
</geneLocation>